<comment type="caution">
    <text evidence="1">The sequence shown here is derived from an EMBL/GenBank/DDBJ whole genome shotgun (WGS) entry which is preliminary data.</text>
</comment>
<protein>
    <submittedName>
        <fullName evidence="1">Uncharacterized protein</fullName>
    </submittedName>
</protein>
<gene>
    <name evidence="1" type="ORF">POM88_036551</name>
</gene>
<evidence type="ECO:0000313" key="1">
    <source>
        <dbReference type="EMBL" id="KAK1370459.1"/>
    </source>
</evidence>
<accession>A0AAD8MF52</accession>
<reference evidence="1" key="2">
    <citation type="submission" date="2023-05" db="EMBL/GenBank/DDBJ databases">
        <authorList>
            <person name="Schelkunov M.I."/>
        </authorList>
    </citation>
    <scope>NUCLEOTIDE SEQUENCE</scope>
    <source>
        <strain evidence="1">Hsosn_3</strain>
        <tissue evidence="1">Leaf</tissue>
    </source>
</reference>
<dbReference type="AlphaFoldDB" id="A0AAD8MF52"/>
<name>A0AAD8MF52_9APIA</name>
<dbReference type="Proteomes" id="UP001237642">
    <property type="component" value="Unassembled WGS sequence"/>
</dbReference>
<keyword evidence="2" id="KW-1185">Reference proteome</keyword>
<proteinExistence type="predicted"/>
<evidence type="ECO:0000313" key="2">
    <source>
        <dbReference type="Proteomes" id="UP001237642"/>
    </source>
</evidence>
<dbReference type="EMBL" id="JAUIZM010000008">
    <property type="protein sequence ID" value="KAK1370459.1"/>
    <property type="molecule type" value="Genomic_DNA"/>
</dbReference>
<organism evidence="1 2">
    <name type="scientific">Heracleum sosnowskyi</name>
    <dbReference type="NCBI Taxonomy" id="360622"/>
    <lineage>
        <taxon>Eukaryota</taxon>
        <taxon>Viridiplantae</taxon>
        <taxon>Streptophyta</taxon>
        <taxon>Embryophyta</taxon>
        <taxon>Tracheophyta</taxon>
        <taxon>Spermatophyta</taxon>
        <taxon>Magnoliopsida</taxon>
        <taxon>eudicotyledons</taxon>
        <taxon>Gunneridae</taxon>
        <taxon>Pentapetalae</taxon>
        <taxon>asterids</taxon>
        <taxon>campanulids</taxon>
        <taxon>Apiales</taxon>
        <taxon>Apiaceae</taxon>
        <taxon>Apioideae</taxon>
        <taxon>apioid superclade</taxon>
        <taxon>Tordylieae</taxon>
        <taxon>Tordyliinae</taxon>
        <taxon>Heracleum</taxon>
    </lineage>
</organism>
<sequence>MHRLLEQHTAAKSDKGFCHCRVMFWTMLLERFMHKEGNDINCSCKGDDDKDRDIYFFKRHQALQTRCSYTEIGDLALGWCDFANSCLNLLMEMEGGQLSFTKSLNHVLSKTSEDIMASVRMLSWAIWWAKNDLVWNGKVGSAYEVVRLAKSSLDEYLSAENSIISMNVKKKEER</sequence>
<reference evidence="1" key="1">
    <citation type="submission" date="2023-02" db="EMBL/GenBank/DDBJ databases">
        <title>Genome of toxic invasive species Heracleum sosnowskyi carries increased number of genes despite the absence of recent whole-genome duplications.</title>
        <authorList>
            <person name="Schelkunov M."/>
            <person name="Shtratnikova V."/>
            <person name="Makarenko M."/>
            <person name="Klepikova A."/>
            <person name="Omelchenko D."/>
            <person name="Novikova G."/>
            <person name="Obukhova E."/>
            <person name="Bogdanov V."/>
            <person name="Penin A."/>
            <person name="Logacheva M."/>
        </authorList>
    </citation>
    <scope>NUCLEOTIDE SEQUENCE</scope>
    <source>
        <strain evidence="1">Hsosn_3</strain>
        <tissue evidence="1">Leaf</tissue>
    </source>
</reference>